<evidence type="ECO:0008006" key="3">
    <source>
        <dbReference type="Google" id="ProtNLM"/>
    </source>
</evidence>
<dbReference type="PANTHER" id="PTHR37833:SF1">
    <property type="entry name" value="SIGNAL PEPTIDE PROTEIN"/>
    <property type="match status" value="1"/>
</dbReference>
<accession>A0A5C5XDL0</accession>
<dbReference type="PANTHER" id="PTHR37833">
    <property type="entry name" value="LIPOPROTEIN-RELATED"/>
    <property type="match status" value="1"/>
</dbReference>
<dbReference type="Pfam" id="PF07610">
    <property type="entry name" value="DUF1573"/>
    <property type="match status" value="1"/>
</dbReference>
<dbReference type="EMBL" id="SJPG01000001">
    <property type="protein sequence ID" value="TWT60393.1"/>
    <property type="molecule type" value="Genomic_DNA"/>
</dbReference>
<dbReference type="InterPro" id="IPR011467">
    <property type="entry name" value="DUF1573"/>
</dbReference>
<protein>
    <recommendedName>
        <fullName evidence="3">DUF1573 domain-containing protein</fullName>
    </recommendedName>
</protein>
<evidence type="ECO:0000313" key="2">
    <source>
        <dbReference type="Proteomes" id="UP000316095"/>
    </source>
</evidence>
<gene>
    <name evidence="1" type="ORF">Pan54_11070</name>
</gene>
<dbReference type="AlphaFoldDB" id="A0A5C5XDL0"/>
<name>A0A5C5XDL0_9PLAN</name>
<dbReference type="InterPro" id="IPR013783">
    <property type="entry name" value="Ig-like_fold"/>
</dbReference>
<dbReference type="Proteomes" id="UP000316095">
    <property type="component" value="Unassembled WGS sequence"/>
</dbReference>
<evidence type="ECO:0000313" key="1">
    <source>
        <dbReference type="EMBL" id="TWT60393.1"/>
    </source>
</evidence>
<dbReference type="PROSITE" id="PS51257">
    <property type="entry name" value="PROKAR_LIPOPROTEIN"/>
    <property type="match status" value="1"/>
</dbReference>
<organism evidence="1 2">
    <name type="scientific">Rubinisphaera italica</name>
    <dbReference type="NCBI Taxonomy" id="2527969"/>
    <lineage>
        <taxon>Bacteria</taxon>
        <taxon>Pseudomonadati</taxon>
        <taxon>Planctomycetota</taxon>
        <taxon>Planctomycetia</taxon>
        <taxon>Planctomycetales</taxon>
        <taxon>Planctomycetaceae</taxon>
        <taxon>Rubinisphaera</taxon>
    </lineage>
</organism>
<proteinExistence type="predicted"/>
<keyword evidence="2" id="KW-1185">Reference proteome</keyword>
<dbReference type="Gene3D" id="2.60.40.10">
    <property type="entry name" value="Immunoglobulins"/>
    <property type="match status" value="1"/>
</dbReference>
<comment type="caution">
    <text evidence="1">The sequence shown here is derived from an EMBL/GenBank/DDBJ whole genome shotgun (WGS) entry which is preliminary data.</text>
</comment>
<sequence>MFNRLKMIQTSHTGSSVIVCIMGLLFLVSSGCEEKIEVAEPKKEIQIDLTGPQPKVVLEEPLYEFGNMEVGETLRHDFVIHNDGEGTLTLVKDRSTCKCTMADFEERDVPPGESTTITLEWIGKAEDPNFSQAAYIKTNDNTAKEIALTVAGRVDKTFEITPAGIWNLGELNRDKPTSFSGKITSRVLDDFVFKDSETSNPLVSVKVIPMTPEQLKEDDVKAGYLIQGEVQPNSSIGEFEASVTLKGMAKGEEQSGFFSINGFYSGPIQIVGPAGWKATEMLLVMGRMEKEEGKTVNLSMFLRDNENGPVEVLDVKAEPDFFTFEMTKDENFKAENRERYKMKISVKPDSPPLNFDRDNPARLEVTTNNPLIGKMNFKIHILSY</sequence>
<reference evidence="1 2" key="1">
    <citation type="submission" date="2019-02" db="EMBL/GenBank/DDBJ databases">
        <title>Deep-cultivation of Planctomycetes and their phenomic and genomic characterization uncovers novel biology.</title>
        <authorList>
            <person name="Wiegand S."/>
            <person name="Jogler M."/>
            <person name="Boedeker C."/>
            <person name="Pinto D."/>
            <person name="Vollmers J."/>
            <person name="Rivas-Marin E."/>
            <person name="Kohn T."/>
            <person name="Peeters S.H."/>
            <person name="Heuer A."/>
            <person name="Rast P."/>
            <person name="Oberbeckmann S."/>
            <person name="Bunk B."/>
            <person name="Jeske O."/>
            <person name="Meyerdierks A."/>
            <person name="Storesund J.E."/>
            <person name="Kallscheuer N."/>
            <person name="Luecker S."/>
            <person name="Lage O.M."/>
            <person name="Pohl T."/>
            <person name="Merkel B.J."/>
            <person name="Hornburger P."/>
            <person name="Mueller R.-W."/>
            <person name="Bruemmer F."/>
            <person name="Labrenz M."/>
            <person name="Spormann A.M."/>
            <person name="Op Den Camp H."/>
            <person name="Overmann J."/>
            <person name="Amann R."/>
            <person name="Jetten M.S.M."/>
            <person name="Mascher T."/>
            <person name="Medema M.H."/>
            <person name="Devos D.P."/>
            <person name="Kaster A.-K."/>
            <person name="Ovreas L."/>
            <person name="Rohde M."/>
            <person name="Galperin M.Y."/>
            <person name="Jogler C."/>
        </authorList>
    </citation>
    <scope>NUCLEOTIDE SEQUENCE [LARGE SCALE GENOMIC DNA]</scope>
    <source>
        <strain evidence="1 2">Pan54</strain>
    </source>
</reference>